<name>A0A699YD66_HAELA</name>
<proteinExistence type="predicted"/>
<feature type="non-terminal residue" evidence="1">
    <location>
        <position position="1"/>
    </location>
</feature>
<accession>A0A699YD66</accession>
<evidence type="ECO:0000313" key="1">
    <source>
        <dbReference type="EMBL" id="GFH05798.1"/>
    </source>
</evidence>
<gene>
    <name evidence="1" type="ORF">HaLaN_00321</name>
</gene>
<reference evidence="1 2" key="1">
    <citation type="submission" date="2020-02" db="EMBL/GenBank/DDBJ databases">
        <title>Draft genome sequence of Haematococcus lacustris strain NIES-144.</title>
        <authorList>
            <person name="Morimoto D."/>
            <person name="Nakagawa S."/>
            <person name="Yoshida T."/>
            <person name="Sawayama S."/>
        </authorList>
    </citation>
    <scope>NUCLEOTIDE SEQUENCE [LARGE SCALE GENOMIC DNA]</scope>
    <source>
        <strain evidence="1 2">NIES-144</strain>
    </source>
</reference>
<evidence type="ECO:0000313" key="2">
    <source>
        <dbReference type="Proteomes" id="UP000485058"/>
    </source>
</evidence>
<comment type="caution">
    <text evidence="1">The sequence shown here is derived from an EMBL/GenBank/DDBJ whole genome shotgun (WGS) entry which is preliminary data.</text>
</comment>
<dbReference type="EMBL" id="BLLF01000009">
    <property type="protein sequence ID" value="GFH05798.1"/>
    <property type="molecule type" value="Genomic_DNA"/>
</dbReference>
<dbReference type="AlphaFoldDB" id="A0A699YD66"/>
<sequence length="52" mass="5710">AEYWRLLFAETLLGSMTPAAPVRGWPLALQYLTLCPQHGAEAAELMLQALPV</sequence>
<organism evidence="1 2">
    <name type="scientific">Haematococcus lacustris</name>
    <name type="common">Green alga</name>
    <name type="synonym">Haematococcus pluvialis</name>
    <dbReference type="NCBI Taxonomy" id="44745"/>
    <lineage>
        <taxon>Eukaryota</taxon>
        <taxon>Viridiplantae</taxon>
        <taxon>Chlorophyta</taxon>
        <taxon>core chlorophytes</taxon>
        <taxon>Chlorophyceae</taxon>
        <taxon>CS clade</taxon>
        <taxon>Chlamydomonadales</taxon>
        <taxon>Haematococcaceae</taxon>
        <taxon>Haematococcus</taxon>
    </lineage>
</organism>
<protein>
    <submittedName>
        <fullName evidence="1">Nuclear pore complex protein Nup85</fullName>
    </submittedName>
</protein>
<dbReference type="Proteomes" id="UP000485058">
    <property type="component" value="Unassembled WGS sequence"/>
</dbReference>
<keyword evidence="2" id="KW-1185">Reference proteome</keyword>